<evidence type="ECO:0000313" key="1">
    <source>
        <dbReference type="EMBL" id="CAD8203302.1"/>
    </source>
</evidence>
<reference evidence="1" key="1">
    <citation type="submission" date="2021-01" db="EMBL/GenBank/DDBJ databases">
        <authorList>
            <consortium name="Genoscope - CEA"/>
            <person name="William W."/>
        </authorList>
    </citation>
    <scope>NUCLEOTIDE SEQUENCE</scope>
</reference>
<evidence type="ECO:0000313" key="2">
    <source>
        <dbReference type="Proteomes" id="UP000683925"/>
    </source>
</evidence>
<name>A0A8S1XRV0_PAROT</name>
<sequence length="174" mass="20961">MNAYFFEQGLKDLEQKHGFFILALNLLHLQDNMPFAIFTLQSMKEKEESEYYLKYLEFLECQHYDIIEDSFDCFIAYNQYFDNKIYLDEWINHLIRIGIKLLLAQEGITQICIPQRFQNIISSKLELHQPLFKLSKTDFILEVIELLKYYIETCNSEHYEYQSNLLLIVLTLIF</sequence>
<proteinExistence type="predicted"/>
<gene>
    <name evidence="1" type="ORF">POCTA_138.1.T1290148</name>
</gene>
<organism evidence="1 2">
    <name type="scientific">Paramecium octaurelia</name>
    <dbReference type="NCBI Taxonomy" id="43137"/>
    <lineage>
        <taxon>Eukaryota</taxon>
        <taxon>Sar</taxon>
        <taxon>Alveolata</taxon>
        <taxon>Ciliophora</taxon>
        <taxon>Intramacronucleata</taxon>
        <taxon>Oligohymenophorea</taxon>
        <taxon>Peniculida</taxon>
        <taxon>Parameciidae</taxon>
        <taxon>Paramecium</taxon>
    </lineage>
</organism>
<dbReference type="AlphaFoldDB" id="A0A8S1XRV0"/>
<dbReference type="Proteomes" id="UP000683925">
    <property type="component" value="Unassembled WGS sequence"/>
</dbReference>
<dbReference type="EMBL" id="CAJJDP010000129">
    <property type="protein sequence ID" value="CAD8203302.1"/>
    <property type="molecule type" value="Genomic_DNA"/>
</dbReference>
<keyword evidence="2" id="KW-1185">Reference proteome</keyword>
<comment type="caution">
    <text evidence="1">The sequence shown here is derived from an EMBL/GenBank/DDBJ whole genome shotgun (WGS) entry which is preliminary data.</text>
</comment>
<protein>
    <submittedName>
        <fullName evidence="1">Uncharacterized protein</fullName>
    </submittedName>
</protein>
<accession>A0A8S1XRV0</accession>